<dbReference type="OrthoDB" id="3214648at2"/>
<sequence>MSWVWRFETATGAVVDPSEVGGTEFSAQGDAESWLGEIWRELADKGVAQVFLFEDGRQVYGPMSLEAQE</sequence>
<gene>
    <name evidence="1" type="ORF">E1261_21180</name>
</gene>
<proteinExistence type="predicted"/>
<name>A0A4R4PX72_9ACTN</name>
<keyword evidence="2" id="KW-1185">Reference proteome</keyword>
<dbReference type="AlphaFoldDB" id="A0A4R4PX72"/>
<organism evidence="1 2">
    <name type="scientific">Kribbella albertanoniae</name>
    <dbReference type="NCBI Taxonomy" id="1266829"/>
    <lineage>
        <taxon>Bacteria</taxon>
        <taxon>Bacillati</taxon>
        <taxon>Actinomycetota</taxon>
        <taxon>Actinomycetes</taxon>
        <taxon>Propionibacteriales</taxon>
        <taxon>Kribbellaceae</taxon>
        <taxon>Kribbella</taxon>
    </lineage>
</organism>
<accession>A0A4R4PX72</accession>
<dbReference type="RefSeq" id="WP_132409044.1">
    <property type="nucleotide sequence ID" value="NZ_SMKA01000098.1"/>
</dbReference>
<reference evidence="1 2" key="1">
    <citation type="submission" date="2019-03" db="EMBL/GenBank/DDBJ databases">
        <title>Draft genome sequences of novel Actinobacteria.</title>
        <authorList>
            <person name="Sahin N."/>
            <person name="Ay H."/>
            <person name="Saygin H."/>
        </authorList>
    </citation>
    <scope>NUCLEOTIDE SEQUENCE [LARGE SCALE GENOMIC DNA]</scope>
    <source>
        <strain evidence="1 2">JCM 30547</strain>
    </source>
</reference>
<evidence type="ECO:0000313" key="2">
    <source>
        <dbReference type="Proteomes" id="UP000295075"/>
    </source>
</evidence>
<evidence type="ECO:0000313" key="1">
    <source>
        <dbReference type="EMBL" id="TDC27110.1"/>
    </source>
</evidence>
<comment type="caution">
    <text evidence="1">The sequence shown here is derived from an EMBL/GenBank/DDBJ whole genome shotgun (WGS) entry which is preliminary data.</text>
</comment>
<dbReference type="EMBL" id="SMKA01000098">
    <property type="protein sequence ID" value="TDC27110.1"/>
    <property type="molecule type" value="Genomic_DNA"/>
</dbReference>
<dbReference type="Proteomes" id="UP000295075">
    <property type="component" value="Unassembled WGS sequence"/>
</dbReference>
<evidence type="ECO:0008006" key="3">
    <source>
        <dbReference type="Google" id="ProtNLM"/>
    </source>
</evidence>
<protein>
    <recommendedName>
        <fullName evidence="3">Mtc1 family protein</fullName>
    </recommendedName>
</protein>